<dbReference type="PANTHER" id="PTHR42978">
    <property type="entry name" value="QUORUM-QUENCHING LACTONASE YTNP-RELATED-RELATED"/>
    <property type="match status" value="1"/>
</dbReference>
<dbReference type="GO" id="GO:0016787">
    <property type="term" value="F:hydrolase activity"/>
    <property type="evidence" value="ECO:0007669"/>
    <property type="project" value="UniProtKB-KW"/>
</dbReference>
<comment type="similarity">
    <text evidence="1">Belongs to the metallo-beta-lactamase superfamily.</text>
</comment>
<keyword evidence="7" id="KW-1185">Reference proteome</keyword>
<dbReference type="InterPro" id="IPR036866">
    <property type="entry name" value="RibonucZ/Hydroxyglut_hydro"/>
</dbReference>
<dbReference type="EMBL" id="KZ805430">
    <property type="protein sequence ID" value="PVH97705.1"/>
    <property type="molecule type" value="Genomic_DNA"/>
</dbReference>
<dbReference type="AlphaFoldDB" id="A0A2V1DID7"/>
<evidence type="ECO:0000256" key="4">
    <source>
        <dbReference type="ARBA" id="ARBA00022833"/>
    </source>
</evidence>
<dbReference type="Gene3D" id="3.60.15.10">
    <property type="entry name" value="Ribonuclease Z/Hydroxyacylglutathione hydrolase-like"/>
    <property type="match status" value="1"/>
</dbReference>
<gene>
    <name evidence="6" type="ORF">DM02DRAFT_597228</name>
</gene>
<dbReference type="SMART" id="SM00849">
    <property type="entry name" value="Lactamase_B"/>
    <property type="match status" value="1"/>
</dbReference>
<dbReference type="Proteomes" id="UP000244855">
    <property type="component" value="Unassembled WGS sequence"/>
</dbReference>
<dbReference type="InterPro" id="IPR001279">
    <property type="entry name" value="Metallo-B-lactamas"/>
</dbReference>
<accession>A0A2V1DID7</accession>
<feature type="domain" description="Metallo-beta-lactamase" evidence="5">
    <location>
        <begin position="65"/>
        <end position="333"/>
    </location>
</feature>
<dbReference type="InterPro" id="IPR051013">
    <property type="entry name" value="MBL_superfamily_lactonases"/>
</dbReference>
<dbReference type="PANTHER" id="PTHR42978:SF5">
    <property type="entry name" value="METALLO-BETA-LACTAMASE DOMAIN-CONTAINING PROTEIN"/>
    <property type="match status" value="1"/>
</dbReference>
<proteinExistence type="inferred from homology"/>
<reference evidence="6 7" key="1">
    <citation type="journal article" date="2018" name="Sci. Rep.">
        <title>Comparative genomics provides insights into the lifestyle and reveals functional heterogeneity of dark septate endophytic fungi.</title>
        <authorList>
            <person name="Knapp D.G."/>
            <person name="Nemeth J.B."/>
            <person name="Barry K."/>
            <person name="Hainaut M."/>
            <person name="Henrissat B."/>
            <person name="Johnson J."/>
            <person name="Kuo A."/>
            <person name="Lim J.H.P."/>
            <person name="Lipzen A."/>
            <person name="Nolan M."/>
            <person name="Ohm R.A."/>
            <person name="Tamas L."/>
            <person name="Grigoriev I.V."/>
            <person name="Spatafora J.W."/>
            <person name="Nagy L.G."/>
            <person name="Kovacs G.M."/>
        </authorList>
    </citation>
    <scope>NUCLEOTIDE SEQUENCE [LARGE SCALE GENOMIC DNA]</scope>
    <source>
        <strain evidence="6 7">DSE2036</strain>
    </source>
</reference>
<evidence type="ECO:0000256" key="3">
    <source>
        <dbReference type="ARBA" id="ARBA00022801"/>
    </source>
</evidence>
<keyword evidence="4" id="KW-0862">Zinc</keyword>
<dbReference type="OrthoDB" id="10250730at2759"/>
<protein>
    <recommendedName>
        <fullName evidence="5">Metallo-beta-lactamase domain-containing protein</fullName>
    </recommendedName>
</protein>
<dbReference type="GO" id="GO:0046872">
    <property type="term" value="F:metal ion binding"/>
    <property type="evidence" value="ECO:0007669"/>
    <property type="project" value="UniProtKB-KW"/>
</dbReference>
<sequence>MSQISPTKNHYHWHPIPPSQNNTTCTLHLLQAGSIKIPKHLVLLPPSPSSSSKEEEEEDTHFLAPDYCFLLHHPPTNTSYIFDLGIRKDLSNLPPYLIHNTLPNFPCYPKSPADILRQHGSPAQQPENVKAVIFSHMHFDHVGDGAKTGFTNAEIWVGPTCCTYARPGYPVEKDAPTLSETLPVDGSRRIVEVFISDEEFERTGDARAGKVRKAKVEGLYEGVDLRVGVGAFERGFDYFGDGSAFLIDAPGHAAGHLEMLVRVKVNGDGEEDDFALLAGDCYHHPELMKDPQRTARPPFSKGSMHTDPEVAIDTMARTKAFYEKENVLVAGAHDFSVGEAIVSGKEEIEGLVCLNEWRSKGWGKGIA</sequence>
<evidence type="ECO:0000313" key="6">
    <source>
        <dbReference type="EMBL" id="PVH97705.1"/>
    </source>
</evidence>
<keyword evidence="2" id="KW-0479">Metal-binding</keyword>
<evidence type="ECO:0000313" key="7">
    <source>
        <dbReference type="Proteomes" id="UP000244855"/>
    </source>
</evidence>
<evidence type="ECO:0000259" key="5">
    <source>
        <dbReference type="SMART" id="SM00849"/>
    </source>
</evidence>
<name>A0A2V1DID7_9PLEO</name>
<evidence type="ECO:0000256" key="1">
    <source>
        <dbReference type="ARBA" id="ARBA00007749"/>
    </source>
</evidence>
<evidence type="ECO:0000256" key="2">
    <source>
        <dbReference type="ARBA" id="ARBA00022723"/>
    </source>
</evidence>
<dbReference type="CDD" id="cd07730">
    <property type="entry name" value="metallo-hydrolase-like_MBL-fold"/>
    <property type="match status" value="1"/>
</dbReference>
<keyword evidence="3" id="KW-0378">Hydrolase</keyword>
<dbReference type="STRING" id="97972.A0A2V1DID7"/>
<dbReference type="SUPFAM" id="SSF56281">
    <property type="entry name" value="Metallo-hydrolase/oxidoreductase"/>
    <property type="match status" value="1"/>
</dbReference>
<organism evidence="6 7">
    <name type="scientific">Periconia macrospinosa</name>
    <dbReference type="NCBI Taxonomy" id="97972"/>
    <lineage>
        <taxon>Eukaryota</taxon>
        <taxon>Fungi</taxon>
        <taxon>Dikarya</taxon>
        <taxon>Ascomycota</taxon>
        <taxon>Pezizomycotina</taxon>
        <taxon>Dothideomycetes</taxon>
        <taxon>Pleosporomycetidae</taxon>
        <taxon>Pleosporales</taxon>
        <taxon>Massarineae</taxon>
        <taxon>Periconiaceae</taxon>
        <taxon>Periconia</taxon>
    </lineage>
</organism>